<comment type="subcellular location">
    <subcellularLocation>
        <location evidence="1">Cytoplasm</location>
    </subcellularLocation>
</comment>
<feature type="domain" description="RRM" evidence="7">
    <location>
        <begin position="138"/>
        <end position="220"/>
    </location>
</feature>
<evidence type="ECO:0000256" key="1">
    <source>
        <dbReference type="ARBA" id="ARBA00004496"/>
    </source>
</evidence>
<dbReference type="PROSITE" id="PS50102">
    <property type="entry name" value="RRM"/>
    <property type="match status" value="3"/>
</dbReference>
<evidence type="ECO:0000256" key="4">
    <source>
        <dbReference type="ARBA" id="ARBA00022884"/>
    </source>
</evidence>
<feature type="region of interest" description="Disordered" evidence="6">
    <location>
        <begin position="373"/>
        <end position="404"/>
    </location>
</feature>
<dbReference type="CDD" id="cd12250">
    <property type="entry name" value="RRM2_hnRNPR_like"/>
    <property type="match status" value="1"/>
</dbReference>
<dbReference type="EnsemblMetazoa" id="XM_030981281">
    <property type="protein sequence ID" value="XP_030837141"/>
    <property type="gene ID" value="LOC115918511"/>
</dbReference>
<dbReference type="InParanoid" id="A0A7M7SWU4"/>
<organism evidence="8 9">
    <name type="scientific">Strongylocentrotus purpuratus</name>
    <name type="common">Purple sea urchin</name>
    <dbReference type="NCBI Taxonomy" id="7668"/>
    <lineage>
        <taxon>Eukaryota</taxon>
        <taxon>Metazoa</taxon>
        <taxon>Echinodermata</taxon>
        <taxon>Eleutherozoa</taxon>
        <taxon>Echinozoa</taxon>
        <taxon>Echinoidea</taxon>
        <taxon>Euechinoidea</taxon>
        <taxon>Echinacea</taxon>
        <taxon>Camarodonta</taxon>
        <taxon>Echinidea</taxon>
        <taxon>Strongylocentrotidae</taxon>
        <taxon>Strongylocentrotus</taxon>
    </lineage>
</organism>
<dbReference type="Gene3D" id="3.30.70.330">
    <property type="match status" value="3"/>
</dbReference>
<dbReference type="GeneID" id="115918511"/>
<dbReference type="OMA" id="YATYEVY"/>
<dbReference type="FunFam" id="3.30.70.330:FF:000027">
    <property type="entry name" value="Heterogeneous nuclear ribonucleoprotein q isoform"/>
    <property type="match status" value="1"/>
</dbReference>
<name>A0A7M7SWU4_STRPU</name>
<evidence type="ECO:0000313" key="9">
    <source>
        <dbReference type="Proteomes" id="UP000007110"/>
    </source>
</evidence>
<dbReference type="InterPro" id="IPR000504">
    <property type="entry name" value="RRM_dom"/>
</dbReference>
<evidence type="ECO:0000256" key="3">
    <source>
        <dbReference type="ARBA" id="ARBA00022737"/>
    </source>
</evidence>
<reference evidence="9" key="1">
    <citation type="submission" date="2015-02" db="EMBL/GenBank/DDBJ databases">
        <title>Genome sequencing for Strongylocentrotus purpuratus.</title>
        <authorList>
            <person name="Murali S."/>
            <person name="Liu Y."/>
            <person name="Vee V."/>
            <person name="English A."/>
            <person name="Wang M."/>
            <person name="Skinner E."/>
            <person name="Han Y."/>
            <person name="Muzny D.M."/>
            <person name="Worley K.C."/>
            <person name="Gibbs R.A."/>
        </authorList>
    </citation>
    <scope>NUCLEOTIDE SEQUENCE</scope>
</reference>
<feature type="compositionally biased region" description="Gly residues" evidence="6">
    <location>
        <begin position="374"/>
        <end position="397"/>
    </location>
</feature>
<keyword evidence="4 5" id="KW-0694">RNA-binding</keyword>
<dbReference type="Proteomes" id="UP000007110">
    <property type="component" value="Unassembled WGS sequence"/>
</dbReference>
<dbReference type="GO" id="GO:0003729">
    <property type="term" value="F:mRNA binding"/>
    <property type="evidence" value="ECO:0000318"/>
    <property type="project" value="GO_Central"/>
</dbReference>
<dbReference type="Pfam" id="PF00076">
    <property type="entry name" value="RRM_1"/>
    <property type="match status" value="3"/>
</dbReference>
<dbReference type="FunFam" id="3.30.70.330:FF:000022">
    <property type="entry name" value="APOBEC1 complementation factor isoform X1"/>
    <property type="match status" value="1"/>
</dbReference>
<feature type="compositionally biased region" description="Polar residues" evidence="6">
    <location>
        <begin position="564"/>
        <end position="581"/>
    </location>
</feature>
<dbReference type="CDD" id="cd12249">
    <property type="entry name" value="RRM1_hnRNPR_like"/>
    <property type="match status" value="1"/>
</dbReference>
<dbReference type="NCBIfam" id="TIGR01648">
    <property type="entry name" value="hnRNP-R-Q"/>
    <property type="match status" value="1"/>
</dbReference>
<dbReference type="InterPro" id="IPR012677">
    <property type="entry name" value="Nucleotide-bd_a/b_plait_sf"/>
</dbReference>
<accession>A0A7M7SWU4</accession>
<dbReference type="SUPFAM" id="SSF54768">
    <property type="entry name" value="dsRNA-binding domain-like"/>
    <property type="match status" value="1"/>
</dbReference>
<dbReference type="InterPro" id="IPR006535">
    <property type="entry name" value="HnRNP_R/Q_splicing_fac"/>
</dbReference>
<keyword evidence="2" id="KW-0963">Cytoplasm</keyword>
<dbReference type="FunFam" id="3.30.160.20:FF:000129">
    <property type="entry name" value="Uncharacterized protein"/>
    <property type="match status" value="1"/>
</dbReference>
<evidence type="ECO:0000313" key="8">
    <source>
        <dbReference type="EnsemblMetazoa" id="XP_030837141"/>
    </source>
</evidence>
<evidence type="ECO:0000256" key="2">
    <source>
        <dbReference type="ARBA" id="ARBA00022490"/>
    </source>
</evidence>
<dbReference type="FunFam" id="3.30.70.330:FF:000026">
    <property type="entry name" value="APOBEC1 complementation factor isoform X1"/>
    <property type="match status" value="1"/>
</dbReference>
<dbReference type="GO" id="GO:0005634">
    <property type="term" value="C:nucleus"/>
    <property type="evidence" value="ECO:0000318"/>
    <property type="project" value="GO_Central"/>
</dbReference>
<keyword evidence="3" id="KW-0677">Repeat</keyword>
<feature type="region of interest" description="Disordered" evidence="6">
    <location>
        <begin position="510"/>
        <end position="584"/>
    </location>
</feature>
<protein>
    <recommendedName>
        <fullName evidence="7">RRM domain-containing protein</fullName>
    </recommendedName>
</protein>
<dbReference type="OrthoDB" id="3800936at2759"/>
<evidence type="ECO:0000259" key="7">
    <source>
        <dbReference type="PROSITE" id="PS50102"/>
    </source>
</evidence>
<feature type="compositionally biased region" description="Low complexity" evidence="6">
    <location>
        <begin position="545"/>
        <end position="558"/>
    </location>
</feature>
<feature type="compositionally biased region" description="Low complexity" evidence="6">
    <location>
        <begin position="525"/>
        <end position="536"/>
    </location>
</feature>
<dbReference type="GO" id="GO:0005737">
    <property type="term" value="C:cytoplasm"/>
    <property type="evidence" value="ECO:0007669"/>
    <property type="project" value="UniProtKB-SubCell"/>
</dbReference>
<dbReference type="InterPro" id="IPR035979">
    <property type="entry name" value="RBD_domain_sf"/>
</dbReference>
<keyword evidence="9" id="KW-1185">Reference proteome</keyword>
<dbReference type="Pfam" id="PF14709">
    <property type="entry name" value="DND1_DSRM"/>
    <property type="match status" value="1"/>
</dbReference>
<feature type="domain" description="RRM" evidence="7">
    <location>
        <begin position="58"/>
        <end position="136"/>
    </location>
</feature>
<dbReference type="CDD" id="cd19872">
    <property type="entry name" value="DSRM_A1CF-like"/>
    <property type="match status" value="1"/>
</dbReference>
<feature type="domain" description="RRM" evidence="7">
    <location>
        <begin position="233"/>
        <end position="305"/>
    </location>
</feature>
<evidence type="ECO:0000256" key="5">
    <source>
        <dbReference type="PROSITE-ProRule" id="PRU00176"/>
    </source>
</evidence>
<dbReference type="SMART" id="SM00360">
    <property type="entry name" value="RRM"/>
    <property type="match status" value="3"/>
</dbReference>
<dbReference type="KEGG" id="spu:115918511"/>
<proteinExistence type="predicted"/>
<reference evidence="8" key="2">
    <citation type="submission" date="2021-01" db="UniProtKB">
        <authorList>
            <consortium name="EnsemblMetazoa"/>
        </authorList>
    </citation>
    <scope>IDENTIFICATION</scope>
</reference>
<dbReference type="SUPFAM" id="SSF54928">
    <property type="entry name" value="RNA-binding domain, RBD"/>
    <property type="match status" value="2"/>
</dbReference>
<dbReference type="PANTHER" id="PTHR21245">
    <property type="entry name" value="HETEROGENEOUS NUCLEAR RIBONUCLEOPROTEIN"/>
    <property type="match status" value="1"/>
</dbReference>
<evidence type="ECO:0000256" key="6">
    <source>
        <dbReference type="SAM" id="MobiDB-lite"/>
    </source>
</evidence>
<dbReference type="RefSeq" id="XP_030837141.1">
    <property type="nucleotide sequence ID" value="XM_030981281.1"/>
</dbReference>
<dbReference type="Gene3D" id="3.30.160.20">
    <property type="match status" value="1"/>
</dbReference>
<dbReference type="AlphaFoldDB" id="A0A7M7SWU4"/>
<sequence length="596" mass="65943">MEGSPTKSDPEGISGARNEAALLTLMERTGYHIVQENGQRKYGGPPPGWEGAQPSRGCEVFVGKIPRDLFEDELVPVFMKIGKIYELRLMMDFSGSNRGYAFVMYTTREDGKKAVKQLNNYEIRKGRYLGVCPSVDNCRLFVGGIPKNKKQEEILAEMAKVTEQVVDVIVYPSINDKAKNRGFAFVEYENHRAAAMARRKLIPGRIQLWGHQIMVDWAEPEQDVDEDVMRGVKILYVRNLMLHTTEETIAKEFNAFKEGSVERVKKLRDFAFIHFFTREDALNAMNAMDDALLDGAKIEVVLAKPVDKGNYVRYTRGAGRGYVQQGLYGYEQQQQQQSSPSYYPGYSNPTGMPPMMGMGGRGGGMMQRSPIRGGTRGRGGAGGMRGAGGTRSYGMGRGYNRYDRKPQEPRLFDLLPGMELTPTNPVTLKPEKNNIQVLEELCNKNQWGPPSFTLLSHRTNSDVQLFIYKVTVPGLSANYPDGLTPQKLCQTPDQAKNFAAECLLASLGVPVDGDESQSDSPVQGSPSHSPSPYPASIHHHHQIGSHHSSYPSSSVVVSAGGDAHNSSSPHPYQSGYHQQGGYTHGAGDIYQQVYQG</sequence>